<dbReference type="PANTHER" id="PTHR45829:SF1">
    <property type="entry name" value="CARRIER PROTEIN, PUTATIVE (AFU_ORTHOLOGUE AFUA_4G06780)-RELATED"/>
    <property type="match status" value="1"/>
</dbReference>
<keyword evidence="8 9" id="KW-0472">Membrane</keyword>
<evidence type="ECO:0000256" key="8">
    <source>
        <dbReference type="ARBA" id="ARBA00023136"/>
    </source>
</evidence>
<dbReference type="OrthoDB" id="10266426at2759"/>
<evidence type="ECO:0000256" key="9">
    <source>
        <dbReference type="PROSITE-ProRule" id="PRU00282"/>
    </source>
</evidence>
<keyword evidence="4" id="KW-0677">Repeat</keyword>
<dbReference type="RefSeq" id="XP_046040953.1">
    <property type="nucleotide sequence ID" value="XM_046194622.1"/>
</dbReference>
<comment type="subcellular location">
    <subcellularLocation>
        <location evidence="1">Mitochondrion inner membrane</location>
        <topology evidence="1">Multi-pass membrane protein</topology>
    </subcellularLocation>
</comment>
<dbReference type="EMBL" id="JAGMUX010000038">
    <property type="protein sequence ID" value="KAH7205360.1"/>
    <property type="molecule type" value="Genomic_DNA"/>
</dbReference>
<dbReference type="GO" id="GO:1990519">
    <property type="term" value="P:pyrimidine nucleotide import into mitochondrion"/>
    <property type="evidence" value="ECO:0007669"/>
    <property type="project" value="TreeGrafter"/>
</dbReference>
<dbReference type="PRINTS" id="PR00926">
    <property type="entry name" value="MITOCARRIER"/>
</dbReference>
<feature type="repeat" description="Solcar" evidence="9">
    <location>
        <begin position="71"/>
        <end position="170"/>
    </location>
</feature>
<dbReference type="SUPFAM" id="SSF103506">
    <property type="entry name" value="Mitochondrial carrier"/>
    <property type="match status" value="1"/>
</dbReference>
<feature type="repeat" description="Solcar" evidence="9">
    <location>
        <begin position="286"/>
        <end position="412"/>
    </location>
</feature>
<feature type="region of interest" description="Disordered" evidence="11">
    <location>
        <begin position="25"/>
        <end position="61"/>
    </location>
</feature>
<dbReference type="GeneID" id="70224576"/>
<keyword evidence="5" id="KW-0999">Mitochondrion inner membrane</keyword>
<evidence type="ECO:0000313" key="14">
    <source>
        <dbReference type="Proteomes" id="UP000720189"/>
    </source>
</evidence>
<dbReference type="InterPro" id="IPR002067">
    <property type="entry name" value="MCP"/>
</dbReference>
<proteinExistence type="inferred from homology"/>
<keyword evidence="6 12" id="KW-1133">Transmembrane helix</keyword>
<keyword evidence="14" id="KW-1185">Reference proteome</keyword>
<gene>
    <name evidence="13" type="ORF">BKA55DRAFT_586987</name>
</gene>
<reference evidence="13" key="1">
    <citation type="journal article" date="2021" name="Nat. Commun.">
        <title>Genetic determinants of endophytism in the Arabidopsis root mycobiome.</title>
        <authorList>
            <person name="Mesny F."/>
            <person name="Miyauchi S."/>
            <person name="Thiergart T."/>
            <person name="Pickel B."/>
            <person name="Atanasova L."/>
            <person name="Karlsson M."/>
            <person name="Huettel B."/>
            <person name="Barry K.W."/>
            <person name="Haridas S."/>
            <person name="Chen C."/>
            <person name="Bauer D."/>
            <person name="Andreopoulos W."/>
            <person name="Pangilinan J."/>
            <person name="LaButti K."/>
            <person name="Riley R."/>
            <person name="Lipzen A."/>
            <person name="Clum A."/>
            <person name="Drula E."/>
            <person name="Henrissat B."/>
            <person name="Kohler A."/>
            <person name="Grigoriev I.V."/>
            <person name="Martin F.M."/>
            <person name="Hacquard S."/>
        </authorList>
    </citation>
    <scope>NUCLEOTIDE SEQUENCE</scope>
    <source>
        <strain evidence="13">MPI-CAGE-AT-0023</strain>
    </source>
</reference>
<feature type="repeat" description="Solcar" evidence="9">
    <location>
        <begin position="179"/>
        <end position="270"/>
    </location>
</feature>
<sequence length="435" mass="48271">MIRCELNDHLHHDFTLCSLSQAIMPSKRHEPSSGSSQSAEKGRISIHEHDKRPHEPAPRLSHLEHLTVRVSDNSIRSLAGATSAIASSIVTSPLDVMKIKLQGRGGLQLWTLDPVRKRRSFQERGLIGTGRAIWHEGGFIGMYQGLGPTMLANIPRGAIYFTVYHKINDSLKKVFSQQQTWVCSSISAVTGGTFSILFTNPLWVIKTRLISQSSKSTKNTPREYKSAIDVAQKMYCREGAASFYSGLTPALLGVTHLAVQFPLYEQFKIYLTGSGLGNWHEGQEWLQILGVLTASVASKACATIATYPHEVVRTRLQTQQKVYPSSPIEHARARDGGGLLMRGSSSQSEKVCNAGKIWERFPRLNRGIMSTLETILREEGWRALYSGMGTSLIGAIPASAMTMLVYEVVVWQVKKSRTQGKGKLEMQDITETWCL</sequence>
<evidence type="ECO:0000256" key="2">
    <source>
        <dbReference type="ARBA" id="ARBA00022448"/>
    </source>
</evidence>
<evidence type="ECO:0000256" key="10">
    <source>
        <dbReference type="RuleBase" id="RU000488"/>
    </source>
</evidence>
<keyword evidence="3 9" id="KW-0812">Transmembrane</keyword>
<dbReference type="InterPro" id="IPR018108">
    <property type="entry name" value="MCP_transmembrane"/>
</dbReference>
<keyword evidence="2 10" id="KW-0813">Transport</keyword>
<comment type="similarity">
    <text evidence="10">Belongs to the mitochondrial carrier (TC 2.A.29) family.</text>
</comment>
<dbReference type="InterPro" id="IPR049562">
    <property type="entry name" value="SLC25A33/36-like"/>
</dbReference>
<evidence type="ECO:0000256" key="12">
    <source>
        <dbReference type="SAM" id="Phobius"/>
    </source>
</evidence>
<dbReference type="PANTHER" id="PTHR45829">
    <property type="entry name" value="MITOCHONDRIAL CARRIER PROTEIN RIM2"/>
    <property type="match status" value="1"/>
</dbReference>
<dbReference type="AlphaFoldDB" id="A0A9P9FUQ7"/>
<dbReference type="GO" id="GO:0015218">
    <property type="term" value="F:pyrimidine nucleotide transmembrane transporter activity"/>
    <property type="evidence" value="ECO:0007669"/>
    <property type="project" value="InterPro"/>
</dbReference>
<accession>A0A9P9FUQ7</accession>
<evidence type="ECO:0000256" key="5">
    <source>
        <dbReference type="ARBA" id="ARBA00022792"/>
    </source>
</evidence>
<comment type="caution">
    <text evidence="13">The sequence shown here is derived from an EMBL/GenBank/DDBJ whole genome shotgun (WGS) entry which is preliminary data.</text>
</comment>
<protein>
    <submittedName>
        <fullName evidence="13">Mitochondrial carrier domain-containing protein</fullName>
    </submittedName>
</protein>
<dbReference type="Pfam" id="PF00153">
    <property type="entry name" value="Mito_carr"/>
    <property type="match status" value="3"/>
</dbReference>
<dbReference type="PROSITE" id="PS50920">
    <property type="entry name" value="SOLCAR"/>
    <property type="match status" value="3"/>
</dbReference>
<evidence type="ECO:0000256" key="3">
    <source>
        <dbReference type="ARBA" id="ARBA00022692"/>
    </source>
</evidence>
<dbReference type="InterPro" id="IPR023395">
    <property type="entry name" value="MCP_dom_sf"/>
</dbReference>
<evidence type="ECO:0000256" key="4">
    <source>
        <dbReference type="ARBA" id="ARBA00022737"/>
    </source>
</evidence>
<evidence type="ECO:0000256" key="7">
    <source>
        <dbReference type="ARBA" id="ARBA00023128"/>
    </source>
</evidence>
<evidence type="ECO:0000313" key="13">
    <source>
        <dbReference type="EMBL" id="KAH7205360.1"/>
    </source>
</evidence>
<keyword evidence="7" id="KW-0496">Mitochondrion</keyword>
<dbReference type="Proteomes" id="UP000720189">
    <property type="component" value="Unassembled WGS sequence"/>
</dbReference>
<dbReference type="GO" id="GO:0005743">
    <property type="term" value="C:mitochondrial inner membrane"/>
    <property type="evidence" value="ECO:0007669"/>
    <property type="project" value="UniProtKB-SubCell"/>
</dbReference>
<dbReference type="Gene3D" id="1.50.40.10">
    <property type="entry name" value="Mitochondrial carrier domain"/>
    <property type="match status" value="1"/>
</dbReference>
<feature type="transmembrane region" description="Helical" evidence="12">
    <location>
        <begin position="392"/>
        <end position="413"/>
    </location>
</feature>
<name>A0A9P9FUQ7_FUSRE</name>
<evidence type="ECO:0000256" key="1">
    <source>
        <dbReference type="ARBA" id="ARBA00004448"/>
    </source>
</evidence>
<organism evidence="13 14">
    <name type="scientific">Fusarium redolens</name>
    <dbReference type="NCBI Taxonomy" id="48865"/>
    <lineage>
        <taxon>Eukaryota</taxon>
        <taxon>Fungi</taxon>
        <taxon>Dikarya</taxon>
        <taxon>Ascomycota</taxon>
        <taxon>Pezizomycotina</taxon>
        <taxon>Sordariomycetes</taxon>
        <taxon>Hypocreomycetidae</taxon>
        <taxon>Hypocreales</taxon>
        <taxon>Nectriaceae</taxon>
        <taxon>Fusarium</taxon>
        <taxon>Fusarium redolens species complex</taxon>
    </lineage>
</organism>
<evidence type="ECO:0000256" key="11">
    <source>
        <dbReference type="SAM" id="MobiDB-lite"/>
    </source>
</evidence>
<evidence type="ECO:0000256" key="6">
    <source>
        <dbReference type="ARBA" id="ARBA00022989"/>
    </source>
</evidence>
<feature type="compositionally biased region" description="Basic and acidic residues" evidence="11">
    <location>
        <begin position="40"/>
        <end position="61"/>
    </location>
</feature>